<feature type="non-terminal residue" evidence="1">
    <location>
        <position position="1"/>
    </location>
</feature>
<name>A0A0F9C0C3_9ZZZZ</name>
<comment type="caution">
    <text evidence="1">The sequence shown here is derived from an EMBL/GenBank/DDBJ whole genome shotgun (WGS) entry which is preliminary data.</text>
</comment>
<reference evidence="1" key="1">
    <citation type="journal article" date="2015" name="Nature">
        <title>Complex archaea that bridge the gap between prokaryotes and eukaryotes.</title>
        <authorList>
            <person name="Spang A."/>
            <person name="Saw J.H."/>
            <person name="Jorgensen S.L."/>
            <person name="Zaremba-Niedzwiedzka K."/>
            <person name="Martijn J."/>
            <person name="Lind A.E."/>
            <person name="van Eijk R."/>
            <person name="Schleper C."/>
            <person name="Guy L."/>
            <person name="Ettema T.J."/>
        </authorList>
    </citation>
    <scope>NUCLEOTIDE SEQUENCE</scope>
</reference>
<gene>
    <name evidence="1" type="ORF">LCGC14_2667010</name>
</gene>
<protein>
    <submittedName>
        <fullName evidence="1">Uncharacterized protein</fullName>
    </submittedName>
</protein>
<proteinExistence type="predicted"/>
<evidence type="ECO:0000313" key="1">
    <source>
        <dbReference type="EMBL" id="KKK96019.1"/>
    </source>
</evidence>
<organism evidence="1">
    <name type="scientific">marine sediment metagenome</name>
    <dbReference type="NCBI Taxonomy" id="412755"/>
    <lineage>
        <taxon>unclassified sequences</taxon>
        <taxon>metagenomes</taxon>
        <taxon>ecological metagenomes</taxon>
    </lineage>
</organism>
<accession>A0A0F9C0C3</accession>
<dbReference type="EMBL" id="LAZR01046661">
    <property type="protein sequence ID" value="KKK96019.1"/>
    <property type="molecule type" value="Genomic_DNA"/>
</dbReference>
<dbReference type="AlphaFoldDB" id="A0A0F9C0C3"/>
<sequence>TGSFPNSMNEKYSLFTKLLTIEEWTFLRDDRFKSGYDNFFIVHNKCPKGLNIRPEGAVMHYQTLRCQQCDETPSDEMMAVYVLYSWHNEKQFGAFDDGIIE</sequence>